<sequence length="30" mass="3271">MNSVKKHLIMVACYLIAAIGIVIVLANLMK</sequence>
<reference evidence="2" key="1">
    <citation type="submission" date="2009-07" db="EMBL/GenBank/DDBJ databases">
        <authorList>
            <consortium name="US DOE Joint Genome Institute (JGI-PGF)"/>
            <person name="Lucas S."/>
            <person name="Copeland A."/>
            <person name="Lapidus A."/>
            <person name="Glavina del Rio T."/>
            <person name="Tice H."/>
            <person name="Bruce D."/>
            <person name="Goodwin L."/>
            <person name="Pitluck S."/>
            <person name="Larimer F."/>
            <person name="Land M.L."/>
            <person name="Mouttaki H."/>
            <person name="He Z."/>
            <person name="Zhou J."/>
            <person name="Hemme C.L."/>
        </authorList>
    </citation>
    <scope>NUCLEOTIDE SEQUENCE [LARGE SCALE GENOMIC DNA]</scope>
    <source>
        <strain evidence="2">DSM 2782</strain>
    </source>
</reference>
<reference evidence="2" key="2">
    <citation type="submission" date="2011-01" db="EMBL/GenBank/DDBJ databases">
        <title>The Non-contiguous Finished genome of Clostridium papyrosolvens.</title>
        <authorList>
            <person name="Lucas S."/>
            <person name="Copeland A."/>
            <person name="Lapidus A."/>
            <person name="Cheng J.-F."/>
            <person name="Goodwin L."/>
            <person name="Pitluck S."/>
            <person name="Misra M."/>
            <person name="Chertkov O."/>
            <person name="Detter J.C."/>
            <person name="Han C."/>
            <person name="Tapia R."/>
            <person name="Land M."/>
            <person name="Hauser L."/>
            <person name="Kyrpides N."/>
            <person name="Ivanova N."/>
            <person name="Pagani I."/>
            <person name="Mouttaki H."/>
            <person name="He Z."/>
            <person name="Zhou J."/>
            <person name="Hemme C.L."/>
            <person name="Woyke T."/>
        </authorList>
    </citation>
    <scope>NUCLEOTIDE SEQUENCE [LARGE SCALE GENOMIC DNA]</scope>
    <source>
        <strain evidence="2">DSM 2782</strain>
    </source>
</reference>
<feature type="transmembrane region" description="Helical" evidence="1">
    <location>
        <begin position="7"/>
        <end position="29"/>
    </location>
</feature>
<evidence type="ECO:0000313" key="3">
    <source>
        <dbReference type="Proteomes" id="UP000003860"/>
    </source>
</evidence>
<comment type="caution">
    <text evidence="2">The sequence shown here is derived from an EMBL/GenBank/DDBJ whole genome shotgun (WGS) entry which is preliminary data.</text>
</comment>
<keyword evidence="1" id="KW-1133">Transmembrane helix</keyword>
<keyword evidence="1" id="KW-0812">Transmembrane</keyword>
<evidence type="ECO:0000313" key="2">
    <source>
        <dbReference type="EMBL" id="EGD49438.1"/>
    </source>
</evidence>
<dbReference type="EMBL" id="ACXX02000001">
    <property type="protein sequence ID" value="EGD49438.1"/>
    <property type="molecule type" value="Genomic_DNA"/>
</dbReference>
<keyword evidence="1" id="KW-0472">Membrane</keyword>
<organism evidence="2 3">
    <name type="scientific">Ruminiclostridium papyrosolvens DSM 2782</name>
    <dbReference type="NCBI Taxonomy" id="588581"/>
    <lineage>
        <taxon>Bacteria</taxon>
        <taxon>Bacillati</taxon>
        <taxon>Bacillota</taxon>
        <taxon>Clostridia</taxon>
        <taxon>Eubacteriales</taxon>
        <taxon>Oscillospiraceae</taxon>
        <taxon>Ruminiclostridium</taxon>
    </lineage>
</organism>
<keyword evidence="3" id="KW-1185">Reference proteome</keyword>
<protein>
    <submittedName>
        <fullName evidence="2">Uncharacterized protein</fullName>
    </submittedName>
</protein>
<gene>
    <name evidence="2" type="ORF">Cpap_3872</name>
</gene>
<proteinExistence type="predicted"/>
<name>F1T7J0_9FIRM</name>
<accession>F1T7J0</accession>
<evidence type="ECO:0000256" key="1">
    <source>
        <dbReference type="SAM" id="Phobius"/>
    </source>
</evidence>
<dbReference type="Proteomes" id="UP000003860">
    <property type="component" value="Unassembled WGS sequence"/>
</dbReference>
<dbReference type="AlphaFoldDB" id="F1T7J0"/>